<evidence type="ECO:0000259" key="4">
    <source>
        <dbReference type="Pfam" id="PF05175"/>
    </source>
</evidence>
<dbReference type="PROSITE" id="PS00092">
    <property type="entry name" value="N6_MTASE"/>
    <property type="match status" value="1"/>
</dbReference>
<feature type="region of interest" description="Disordered" evidence="3">
    <location>
        <begin position="127"/>
        <end position="175"/>
    </location>
</feature>
<sequence length="328" mass="35788">MKLKHLESCLSSLPNRVFPSPKIELEQYPTSVHLSSSVVLSALERGDAGPGTSILDLGCGTGMLGLGFASVQSDMVYLVDCDSEALELARENVDMLVEEDVIGRSTANEGGAPGCLGVELIMAKVKHVPPKKRNNEGGGGRGHRGGRGGRGASGKKGKHGGIFSASSTSQDDSLYVDPRENVDDGIPLNSKIVDTVITNPPFGTKNNEGIDVQFLKTAIRLARRAVYSFHKTSTRPFIIKLIRERWGLNAEVVAKMRFEIPNMYTFHRHKSVDVEVDLIRIFWAKEEGSCEKIDGVAAEKDNCNAQEHIRDEREYEGEESPLDLSGHT</sequence>
<evidence type="ECO:0000256" key="3">
    <source>
        <dbReference type="SAM" id="MobiDB-lite"/>
    </source>
</evidence>
<dbReference type="SUPFAM" id="SSF53335">
    <property type="entry name" value="S-adenosyl-L-methionine-dependent methyltransferases"/>
    <property type="match status" value="1"/>
</dbReference>
<dbReference type="EMBL" id="JALLPB020000506">
    <property type="protein sequence ID" value="KAL3808473.1"/>
    <property type="molecule type" value="Genomic_DNA"/>
</dbReference>
<comment type="caution">
    <text evidence="5">The sequence shown here is derived from an EMBL/GenBank/DDBJ whole genome shotgun (WGS) entry which is preliminary data.</text>
</comment>
<accession>A0ABD3R6F4</accession>
<dbReference type="Gene3D" id="3.40.50.150">
    <property type="entry name" value="Vaccinia Virus protein VP39"/>
    <property type="match status" value="1"/>
</dbReference>
<protein>
    <recommendedName>
        <fullName evidence="2">Methyltransferase-like protein 5</fullName>
    </recommendedName>
</protein>
<dbReference type="InterPro" id="IPR002052">
    <property type="entry name" value="DNA_methylase_N6_adenine_CS"/>
</dbReference>
<organism evidence="5 6">
    <name type="scientific">Cyclostephanos tholiformis</name>
    <dbReference type="NCBI Taxonomy" id="382380"/>
    <lineage>
        <taxon>Eukaryota</taxon>
        <taxon>Sar</taxon>
        <taxon>Stramenopiles</taxon>
        <taxon>Ochrophyta</taxon>
        <taxon>Bacillariophyta</taxon>
        <taxon>Coscinodiscophyceae</taxon>
        <taxon>Thalassiosirophycidae</taxon>
        <taxon>Stephanodiscales</taxon>
        <taxon>Stephanodiscaceae</taxon>
        <taxon>Cyclostephanos</taxon>
    </lineage>
</organism>
<dbReference type="PANTHER" id="PTHR23290:SF0">
    <property type="entry name" value="RRNA N6-ADENOSINE-METHYLTRANSFERASE METTL5"/>
    <property type="match status" value="1"/>
</dbReference>
<gene>
    <name evidence="5" type="ORF">ACHAXA_000886</name>
</gene>
<name>A0ABD3R6F4_9STRA</name>
<feature type="domain" description="Methyltransferase small" evidence="4">
    <location>
        <begin position="35"/>
        <end position="94"/>
    </location>
</feature>
<dbReference type="InterPro" id="IPR007848">
    <property type="entry name" value="Small_mtfrase_dom"/>
</dbReference>
<evidence type="ECO:0000256" key="2">
    <source>
        <dbReference type="ARBA" id="ARBA00041374"/>
    </source>
</evidence>
<evidence type="ECO:0000313" key="6">
    <source>
        <dbReference type="Proteomes" id="UP001530377"/>
    </source>
</evidence>
<dbReference type="Proteomes" id="UP001530377">
    <property type="component" value="Unassembled WGS sequence"/>
</dbReference>
<dbReference type="PANTHER" id="PTHR23290">
    <property type="entry name" value="RRNA N6-ADENOSINE-METHYLTRANSFERASE METTL5"/>
    <property type="match status" value="1"/>
</dbReference>
<evidence type="ECO:0000313" key="5">
    <source>
        <dbReference type="EMBL" id="KAL3808473.1"/>
    </source>
</evidence>
<comment type="similarity">
    <text evidence="1">Belongs to the methyltransferase superfamily. PrmA family.</text>
</comment>
<dbReference type="CDD" id="cd02440">
    <property type="entry name" value="AdoMet_MTases"/>
    <property type="match status" value="1"/>
</dbReference>
<keyword evidence="6" id="KW-1185">Reference proteome</keyword>
<dbReference type="AlphaFoldDB" id="A0ABD3R6F4"/>
<evidence type="ECO:0000256" key="1">
    <source>
        <dbReference type="ARBA" id="ARBA00009741"/>
    </source>
</evidence>
<dbReference type="GO" id="GO:0008757">
    <property type="term" value="F:S-adenosylmethionine-dependent methyltransferase activity"/>
    <property type="evidence" value="ECO:0007669"/>
    <property type="project" value="UniProtKB-ARBA"/>
</dbReference>
<feature type="region of interest" description="Disordered" evidence="3">
    <location>
        <begin position="305"/>
        <end position="328"/>
    </location>
</feature>
<dbReference type="InterPro" id="IPR029063">
    <property type="entry name" value="SAM-dependent_MTases_sf"/>
</dbReference>
<dbReference type="Pfam" id="PF05175">
    <property type="entry name" value="MTS"/>
    <property type="match status" value="1"/>
</dbReference>
<reference evidence="5 6" key="1">
    <citation type="submission" date="2024-10" db="EMBL/GenBank/DDBJ databases">
        <title>Updated reference genomes for cyclostephanoid diatoms.</title>
        <authorList>
            <person name="Roberts W.R."/>
            <person name="Alverson A.J."/>
        </authorList>
    </citation>
    <scope>NUCLEOTIDE SEQUENCE [LARGE SCALE GENOMIC DNA]</scope>
    <source>
        <strain evidence="5 6">AJA228-03</strain>
    </source>
</reference>
<proteinExistence type="inferred from homology"/>
<feature type="compositionally biased region" description="Basic residues" evidence="3">
    <location>
        <begin position="141"/>
        <end position="159"/>
    </location>
</feature>
<dbReference type="InterPro" id="IPR051720">
    <property type="entry name" value="rRNA_MeTrfase/Polyamine_Synth"/>
</dbReference>